<reference evidence="1" key="1">
    <citation type="journal article" date="2014" name="Front. Microbiol.">
        <title>High frequency of phylogenetically diverse reductive dehalogenase-homologous genes in deep subseafloor sedimentary metagenomes.</title>
        <authorList>
            <person name="Kawai M."/>
            <person name="Futagami T."/>
            <person name="Toyoda A."/>
            <person name="Takaki Y."/>
            <person name="Nishi S."/>
            <person name="Hori S."/>
            <person name="Arai W."/>
            <person name="Tsubouchi T."/>
            <person name="Morono Y."/>
            <person name="Uchiyama I."/>
            <person name="Ito T."/>
            <person name="Fujiyama A."/>
            <person name="Inagaki F."/>
            <person name="Takami H."/>
        </authorList>
    </citation>
    <scope>NUCLEOTIDE SEQUENCE</scope>
    <source>
        <strain evidence="1">Expedition CK06-06</strain>
    </source>
</reference>
<sequence length="148" mass="16613">MKKRHLVTMFLGVLLSVLYATLPSTAGMVTTTWGGDAEIAYDTGFMQTLMKHPDGGVCLFNMDLIENDAPGAGLSEKGVSRDSIWGKNRARKVFHLDDVHAHKAWLVVILHRQGKYPLSFTVNGNQSQFDNWDESKNIFKVRCVEFPK</sequence>
<protein>
    <submittedName>
        <fullName evidence="1">Uncharacterized protein</fullName>
    </submittedName>
</protein>
<evidence type="ECO:0000313" key="1">
    <source>
        <dbReference type="EMBL" id="GAI45614.1"/>
    </source>
</evidence>
<name>X1QQS0_9ZZZZ</name>
<dbReference type="AlphaFoldDB" id="X1QQS0"/>
<feature type="non-terminal residue" evidence="1">
    <location>
        <position position="148"/>
    </location>
</feature>
<organism evidence="1">
    <name type="scientific">marine sediment metagenome</name>
    <dbReference type="NCBI Taxonomy" id="412755"/>
    <lineage>
        <taxon>unclassified sequences</taxon>
        <taxon>metagenomes</taxon>
        <taxon>ecological metagenomes</taxon>
    </lineage>
</organism>
<comment type="caution">
    <text evidence="1">The sequence shown here is derived from an EMBL/GenBank/DDBJ whole genome shotgun (WGS) entry which is preliminary data.</text>
</comment>
<gene>
    <name evidence="1" type="ORF">S06H3_41527</name>
</gene>
<accession>X1QQS0</accession>
<dbReference type="EMBL" id="BARV01025603">
    <property type="protein sequence ID" value="GAI45614.1"/>
    <property type="molecule type" value="Genomic_DNA"/>
</dbReference>
<proteinExistence type="predicted"/>